<dbReference type="InterPro" id="IPR057367">
    <property type="entry name" value="Ig_PVRIG"/>
</dbReference>
<comment type="caution">
    <text evidence="3">The sequence shown here is derived from an EMBL/GenBank/DDBJ whole genome shotgun (WGS) entry which is preliminary data.</text>
</comment>
<dbReference type="Gene3D" id="2.60.40.10">
    <property type="entry name" value="Immunoglobulins"/>
    <property type="match status" value="1"/>
</dbReference>
<dbReference type="AlphaFoldDB" id="A0A8T2NNH5"/>
<feature type="region of interest" description="Disordered" evidence="1">
    <location>
        <begin position="1"/>
        <end position="28"/>
    </location>
</feature>
<dbReference type="GO" id="GO:0002891">
    <property type="term" value="P:positive regulation of immunoglobulin mediated immune response"/>
    <property type="evidence" value="ECO:0007669"/>
    <property type="project" value="TreeGrafter"/>
</dbReference>
<sequence>MDKMKTGSRCKRPPVTEEKTGRSNSRISVSQTLEDGVLTMKCDLLSEDRVSQINWAGILGNNHTNLGILHPEFGKHISTGHEEDVDMQASSSHHTTSLRLLKPDIGNSSQYCCLFITFPSGNLEACANFSSIITSVDGGGRSDSPGAYPDIDDHFLPLQEVPWSQGSTAELAQSSPQQEPTEAFDPSKLYAKIKIDYYYGRLWKAYESTTRGWTVGPQPSPRKIYYLLGEHPPPQKDNEKPQQD</sequence>
<dbReference type="GO" id="GO:0009897">
    <property type="term" value="C:external side of plasma membrane"/>
    <property type="evidence" value="ECO:0007669"/>
    <property type="project" value="TreeGrafter"/>
</dbReference>
<feature type="domain" description="Transmembrane protein PVRIG immunoglobulin-like" evidence="2">
    <location>
        <begin position="35"/>
        <end position="130"/>
    </location>
</feature>
<proteinExistence type="predicted"/>
<dbReference type="Pfam" id="PF25456">
    <property type="entry name" value="Ig_PVRIG"/>
    <property type="match status" value="1"/>
</dbReference>
<dbReference type="PANTHER" id="PTHR47011:SF1">
    <property type="entry name" value="CD226 ANTIGEN"/>
    <property type="match status" value="1"/>
</dbReference>
<feature type="region of interest" description="Disordered" evidence="1">
    <location>
        <begin position="212"/>
        <end position="244"/>
    </location>
</feature>
<organism evidence="3 4">
    <name type="scientific">Albula glossodonta</name>
    <name type="common">roundjaw bonefish</name>
    <dbReference type="NCBI Taxonomy" id="121402"/>
    <lineage>
        <taxon>Eukaryota</taxon>
        <taxon>Metazoa</taxon>
        <taxon>Chordata</taxon>
        <taxon>Craniata</taxon>
        <taxon>Vertebrata</taxon>
        <taxon>Euteleostomi</taxon>
        <taxon>Actinopterygii</taxon>
        <taxon>Neopterygii</taxon>
        <taxon>Teleostei</taxon>
        <taxon>Albuliformes</taxon>
        <taxon>Albulidae</taxon>
        <taxon>Albula</taxon>
    </lineage>
</organism>
<protein>
    <recommendedName>
        <fullName evidence="2">Transmembrane protein PVRIG immunoglobulin-like domain-containing protein</fullName>
    </recommendedName>
</protein>
<evidence type="ECO:0000313" key="3">
    <source>
        <dbReference type="EMBL" id="KAG9341624.1"/>
    </source>
</evidence>
<dbReference type="GO" id="GO:0050839">
    <property type="term" value="F:cell adhesion molecule binding"/>
    <property type="evidence" value="ECO:0007669"/>
    <property type="project" value="TreeGrafter"/>
</dbReference>
<accession>A0A8T2NNH5</accession>
<name>A0A8T2NNH5_9TELE</name>
<feature type="compositionally biased region" description="Basic and acidic residues" evidence="1">
    <location>
        <begin position="233"/>
        <end position="244"/>
    </location>
</feature>
<feature type="compositionally biased region" description="Basic residues" evidence="1">
    <location>
        <begin position="1"/>
        <end position="12"/>
    </location>
</feature>
<dbReference type="PANTHER" id="PTHR47011">
    <property type="entry name" value="CD226 ANTIGEN"/>
    <property type="match status" value="1"/>
</dbReference>
<dbReference type="EMBL" id="JAFBMS010000033">
    <property type="protein sequence ID" value="KAG9341624.1"/>
    <property type="molecule type" value="Genomic_DNA"/>
</dbReference>
<evidence type="ECO:0000313" key="4">
    <source>
        <dbReference type="Proteomes" id="UP000824540"/>
    </source>
</evidence>
<evidence type="ECO:0000259" key="2">
    <source>
        <dbReference type="Pfam" id="PF25456"/>
    </source>
</evidence>
<dbReference type="GO" id="GO:0002729">
    <property type="term" value="P:positive regulation of natural killer cell cytokine production"/>
    <property type="evidence" value="ECO:0007669"/>
    <property type="project" value="InterPro"/>
</dbReference>
<dbReference type="InterPro" id="IPR013783">
    <property type="entry name" value="Ig-like_fold"/>
</dbReference>
<dbReference type="Proteomes" id="UP000824540">
    <property type="component" value="Unassembled WGS sequence"/>
</dbReference>
<reference evidence="3" key="1">
    <citation type="thesis" date="2021" institute="BYU ScholarsArchive" country="Provo, UT, USA">
        <title>Applications of and Algorithms for Genome Assembly and Genomic Analyses with an Emphasis on Marine Teleosts.</title>
        <authorList>
            <person name="Pickett B.D."/>
        </authorList>
    </citation>
    <scope>NUCLEOTIDE SEQUENCE</scope>
    <source>
        <strain evidence="3">HI-2016</strain>
    </source>
</reference>
<dbReference type="OrthoDB" id="8749387at2759"/>
<keyword evidence="4" id="KW-1185">Reference proteome</keyword>
<evidence type="ECO:0000256" key="1">
    <source>
        <dbReference type="SAM" id="MobiDB-lite"/>
    </source>
</evidence>
<dbReference type="InterPro" id="IPR042842">
    <property type="entry name" value="CD226"/>
</dbReference>
<gene>
    <name evidence="3" type="ORF">JZ751_018686</name>
</gene>